<organism evidence="3 5">
    <name type="scientific">Leptospira perolatii</name>
    <dbReference type="NCBI Taxonomy" id="2023191"/>
    <lineage>
        <taxon>Bacteria</taxon>
        <taxon>Pseudomonadati</taxon>
        <taxon>Spirochaetota</taxon>
        <taxon>Spirochaetia</taxon>
        <taxon>Leptospirales</taxon>
        <taxon>Leptospiraceae</taxon>
        <taxon>Leptospira</taxon>
    </lineage>
</organism>
<evidence type="ECO:0000313" key="5">
    <source>
        <dbReference type="Proteomes" id="UP000231990"/>
    </source>
</evidence>
<dbReference type="Proteomes" id="UP000231990">
    <property type="component" value="Unassembled WGS sequence"/>
</dbReference>
<gene>
    <name evidence="2" type="ORF">CH360_09150</name>
    <name evidence="3" type="ORF">CH373_11085</name>
</gene>
<evidence type="ECO:0000313" key="3">
    <source>
        <dbReference type="EMBL" id="PJZ73036.1"/>
    </source>
</evidence>
<reference evidence="4 5" key="1">
    <citation type="submission" date="2017-07" db="EMBL/GenBank/DDBJ databases">
        <title>Leptospira spp. isolated from tropical soils.</title>
        <authorList>
            <person name="Thibeaux R."/>
            <person name="Iraola G."/>
            <person name="Ferres I."/>
            <person name="Bierque E."/>
            <person name="Girault D."/>
            <person name="Soupe-Gilbert M.-E."/>
            <person name="Picardeau M."/>
            <person name="Goarant C."/>
        </authorList>
    </citation>
    <scope>NUCLEOTIDE SEQUENCE [LARGE SCALE GENOMIC DNA]</scope>
    <source>
        <strain evidence="3 5">FH1-B-B1</strain>
        <strain evidence="2 4">FH1-B-C1</strain>
    </source>
</reference>
<accession>A0A2M9ZLR9</accession>
<protein>
    <submittedName>
        <fullName evidence="3">Uncharacterized protein</fullName>
    </submittedName>
</protein>
<comment type="caution">
    <text evidence="3">The sequence shown here is derived from an EMBL/GenBank/DDBJ whole genome shotgun (WGS) entry which is preliminary data.</text>
</comment>
<feature type="transmembrane region" description="Helical" evidence="1">
    <location>
        <begin position="58"/>
        <end position="79"/>
    </location>
</feature>
<keyword evidence="1" id="KW-0812">Transmembrane</keyword>
<feature type="transmembrane region" description="Helical" evidence="1">
    <location>
        <begin position="34"/>
        <end position="51"/>
    </location>
</feature>
<proteinExistence type="predicted"/>
<sequence length="185" mass="20727">MNRLVLLLFLLGPLLVGASFVKWIRTKKDPTKNTLLGMLGLILTALSYSAGFELMEEVPIFLAVMLLVPGLAIFASIAMYFQEELARGLKEHEFRFKEIAFMIVSGIVLTLFVYSLAFILKRETERIESYSMAALSGTICALLTILAFRHFKKLETSSSRFLFKAKVSLVILFALEIGIVLLLVV</sequence>
<keyword evidence="4" id="KW-1185">Reference proteome</keyword>
<dbReference type="EMBL" id="NPDZ01000006">
    <property type="protein sequence ID" value="PJZ73036.1"/>
    <property type="molecule type" value="Genomic_DNA"/>
</dbReference>
<feature type="transmembrane region" description="Helical" evidence="1">
    <location>
        <begin position="99"/>
        <end position="120"/>
    </location>
</feature>
<evidence type="ECO:0000313" key="4">
    <source>
        <dbReference type="Proteomes" id="UP000231962"/>
    </source>
</evidence>
<dbReference type="AlphaFoldDB" id="A0A2M9ZLR9"/>
<dbReference type="EMBL" id="NPDY01000007">
    <property type="protein sequence ID" value="PJZ69749.1"/>
    <property type="molecule type" value="Genomic_DNA"/>
</dbReference>
<feature type="transmembrane region" description="Helical" evidence="1">
    <location>
        <begin position="163"/>
        <end position="184"/>
    </location>
</feature>
<feature type="transmembrane region" description="Helical" evidence="1">
    <location>
        <begin position="132"/>
        <end position="151"/>
    </location>
</feature>
<evidence type="ECO:0000313" key="2">
    <source>
        <dbReference type="EMBL" id="PJZ69749.1"/>
    </source>
</evidence>
<name>A0A2M9ZLR9_9LEPT</name>
<keyword evidence="1" id="KW-1133">Transmembrane helix</keyword>
<dbReference type="Proteomes" id="UP000231962">
    <property type="component" value="Unassembled WGS sequence"/>
</dbReference>
<evidence type="ECO:0000256" key="1">
    <source>
        <dbReference type="SAM" id="Phobius"/>
    </source>
</evidence>
<keyword evidence="1" id="KW-0472">Membrane</keyword>
<dbReference type="RefSeq" id="WP_100713730.1">
    <property type="nucleotide sequence ID" value="NZ_NPDY01000007.1"/>
</dbReference>